<evidence type="ECO:0000256" key="1">
    <source>
        <dbReference type="SAM" id="MobiDB-lite"/>
    </source>
</evidence>
<comment type="caution">
    <text evidence="2">The sequence shown here is derived from an EMBL/GenBank/DDBJ whole genome shotgun (WGS) entry which is preliminary data.</text>
</comment>
<dbReference type="EMBL" id="SRLO01000084">
    <property type="protein sequence ID" value="TNN77366.1"/>
    <property type="molecule type" value="Genomic_DNA"/>
</dbReference>
<name>A0A4Z2IHE6_9TELE</name>
<evidence type="ECO:0000313" key="2">
    <source>
        <dbReference type="EMBL" id="TNN77366.1"/>
    </source>
</evidence>
<evidence type="ECO:0000313" key="3">
    <source>
        <dbReference type="Proteomes" id="UP000314294"/>
    </source>
</evidence>
<keyword evidence="3" id="KW-1185">Reference proteome</keyword>
<dbReference type="AlphaFoldDB" id="A0A4Z2IHE6"/>
<dbReference type="Proteomes" id="UP000314294">
    <property type="component" value="Unassembled WGS sequence"/>
</dbReference>
<feature type="compositionally biased region" description="Basic and acidic residues" evidence="1">
    <location>
        <begin position="34"/>
        <end position="48"/>
    </location>
</feature>
<protein>
    <submittedName>
        <fullName evidence="2">Uncharacterized protein</fullName>
    </submittedName>
</protein>
<reference evidence="2 3" key="1">
    <citation type="submission" date="2019-03" db="EMBL/GenBank/DDBJ databases">
        <title>First draft genome of Liparis tanakae, snailfish: a comprehensive survey of snailfish specific genes.</title>
        <authorList>
            <person name="Kim W."/>
            <person name="Song I."/>
            <person name="Jeong J.-H."/>
            <person name="Kim D."/>
            <person name="Kim S."/>
            <person name="Ryu S."/>
            <person name="Song J.Y."/>
            <person name="Lee S.K."/>
        </authorList>
    </citation>
    <scope>NUCLEOTIDE SEQUENCE [LARGE SCALE GENOMIC DNA]</scope>
    <source>
        <tissue evidence="2">Muscle</tissue>
    </source>
</reference>
<proteinExistence type="predicted"/>
<gene>
    <name evidence="2" type="ORF">EYF80_012480</name>
</gene>
<sequence length="106" mass="11941">MLIRTGSSPNERTDKIKKGEVTNITKHINLIEEKVHHNGGDSRGEKKRTAAVSDIQEEKEASESSSKFTAFLRTLRSPIVLLLVKPFRMMPAGQLLHLSLIFLILF</sequence>
<accession>A0A4Z2IHE6</accession>
<organism evidence="2 3">
    <name type="scientific">Liparis tanakae</name>
    <name type="common">Tanaka's snailfish</name>
    <dbReference type="NCBI Taxonomy" id="230148"/>
    <lineage>
        <taxon>Eukaryota</taxon>
        <taxon>Metazoa</taxon>
        <taxon>Chordata</taxon>
        <taxon>Craniata</taxon>
        <taxon>Vertebrata</taxon>
        <taxon>Euteleostomi</taxon>
        <taxon>Actinopterygii</taxon>
        <taxon>Neopterygii</taxon>
        <taxon>Teleostei</taxon>
        <taxon>Neoteleostei</taxon>
        <taxon>Acanthomorphata</taxon>
        <taxon>Eupercaria</taxon>
        <taxon>Perciformes</taxon>
        <taxon>Cottioidei</taxon>
        <taxon>Cottales</taxon>
        <taxon>Liparidae</taxon>
        <taxon>Liparis</taxon>
    </lineage>
</organism>
<feature type="region of interest" description="Disordered" evidence="1">
    <location>
        <begin position="34"/>
        <end position="64"/>
    </location>
</feature>